<dbReference type="EMBL" id="JAPHNI010000161">
    <property type="protein sequence ID" value="KAJ8115046.1"/>
    <property type="molecule type" value="Genomic_DNA"/>
</dbReference>
<organism evidence="1 2">
    <name type="scientific">Boeremia exigua</name>
    <dbReference type="NCBI Taxonomy" id="749465"/>
    <lineage>
        <taxon>Eukaryota</taxon>
        <taxon>Fungi</taxon>
        <taxon>Dikarya</taxon>
        <taxon>Ascomycota</taxon>
        <taxon>Pezizomycotina</taxon>
        <taxon>Dothideomycetes</taxon>
        <taxon>Pleosporomycetidae</taxon>
        <taxon>Pleosporales</taxon>
        <taxon>Pleosporineae</taxon>
        <taxon>Didymellaceae</taxon>
        <taxon>Boeremia</taxon>
    </lineage>
</organism>
<accession>A0ACC2IIT1</accession>
<name>A0ACC2IIT1_9PLEO</name>
<comment type="caution">
    <text evidence="1">The sequence shown here is derived from an EMBL/GenBank/DDBJ whole genome shotgun (WGS) entry which is preliminary data.</text>
</comment>
<dbReference type="Proteomes" id="UP001153331">
    <property type="component" value="Unassembled WGS sequence"/>
</dbReference>
<reference evidence="1" key="1">
    <citation type="submission" date="2022-11" db="EMBL/GenBank/DDBJ databases">
        <title>Genome Sequence of Boeremia exigua.</title>
        <authorList>
            <person name="Buettner E."/>
        </authorList>
    </citation>
    <scope>NUCLEOTIDE SEQUENCE</scope>
    <source>
        <strain evidence="1">CU02</strain>
    </source>
</reference>
<proteinExistence type="predicted"/>
<evidence type="ECO:0000313" key="1">
    <source>
        <dbReference type="EMBL" id="KAJ8115046.1"/>
    </source>
</evidence>
<gene>
    <name evidence="1" type="ORF">OPT61_g3221</name>
</gene>
<protein>
    <submittedName>
        <fullName evidence="1">Uncharacterized protein</fullName>
    </submittedName>
</protein>
<sequence>MKANILALGLFGLAGASAVLPREDKDYSVDKKYYEPKPDYKPYEPKEYKPSEPEYKPYPPKDYKPYPPKDYKPYEPKEYKPYEPKGDYKPYEPKGDYKPYEPKGGYKPYDRDSYPTKKPYKDDYPVNDDYANEHDYEDGYDYKNSKGHKNTWKPKSKSPEFFNLRVDEKCNVGEAPEACPFNGYAIRLEGGIFIATPYNKWWDPKLPTFFVDDDTQLYTVSKDPLQVYIDGITGALKYTKIGWLPPNAIAISFYHTGNNPLGLVDPSPSYLSWPSTQGGSFFGQPWTLCPLGTTQQYQVFINGENFGIGGPAGIAKDPATCAARNLAAINANPWKQESSTPYYPPQGDY</sequence>
<evidence type="ECO:0000313" key="2">
    <source>
        <dbReference type="Proteomes" id="UP001153331"/>
    </source>
</evidence>
<keyword evidence="2" id="KW-1185">Reference proteome</keyword>